<evidence type="ECO:0000313" key="2">
    <source>
        <dbReference type="EMBL" id="VDP68453.1"/>
    </source>
</evidence>
<dbReference type="AlphaFoldDB" id="A0A183A827"/>
<evidence type="ECO:0000313" key="3">
    <source>
        <dbReference type="Proteomes" id="UP000272942"/>
    </source>
</evidence>
<feature type="compositionally biased region" description="Basic and acidic residues" evidence="1">
    <location>
        <begin position="20"/>
        <end position="44"/>
    </location>
</feature>
<dbReference type="Proteomes" id="UP000272942">
    <property type="component" value="Unassembled WGS sequence"/>
</dbReference>
<sequence length="78" mass="8868">MASADNSNTPRTNHQYRSRSSGDRDRRHSWDRRMDCWDSPDHGHSGRNMMSDLITAHLRHVECSLIQTKSGPSASSSK</sequence>
<keyword evidence="3" id="KW-1185">Reference proteome</keyword>
<protein>
    <submittedName>
        <fullName evidence="2 4">Uncharacterized protein</fullName>
    </submittedName>
</protein>
<dbReference type="EMBL" id="UZAN01040102">
    <property type="protein sequence ID" value="VDP68453.1"/>
    <property type="molecule type" value="Genomic_DNA"/>
</dbReference>
<organism evidence="4">
    <name type="scientific">Echinostoma caproni</name>
    <dbReference type="NCBI Taxonomy" id="27848"/>
    <lineage>
        <taxon>Eukaryota</taxon>
        <taxon>Metazoa</taxon>
        <taxon>Spiralia</taxon>
        <taxon>Lophotrochozoa</taxon>
        <taxon>Platyhelminthes</taxon>
        <taxon>Trematoda</taxon>
        <taxon>Digenea</taxon>
        <taxon>Plagiorchiida</taxon>
        <taxon>Echinostomata</taxon>
        <taxon>Echinostomatoidea</taxon>
        <taxon>Echinostomatidae</taxon>
        <taxon>Echinostoma</taxon>
    </lineage>
</organism>
<gene>
    <name evidence="2" type="ORF">ECPE_LOCUS3112</name>
</gene>
<reference evidence="2 3" key="2">
    <citation type="submission" date="2018-11" db="EMBL/GenBank/DDBJ databases">
        <authorList>
            <consortium name="Pathogen Informatics"/>
        </authorList>
    </citation>
    <scope>NUCLEOTIDE SEQUENCE [LARGE SCALE GENOMIC DNA]</scope>
    <source>
        <strain evidence="2 3">Egypt</strain>
    </source>
</reference>
<dbReference type="WBParaSite" id="ECPE_0000311501-mRNA-1">
    <property type="protein sequence ID" value="ECPE_0000311501-mRNA-1"/>
    <property type="gene ID" value="ECPE_0000311501"/>
</dbReference>
<proteinExistence type="predicted"/>
<feature type="region of interest" description="Disordered" evidence="1">
    <location>
        <begin position="1"/>
        <end position="48"/>
    </location>
</feature>
<accession>A0A183A827</accession>
<evidence type="ECO:0000313" key="4">
    <source>
        <dbReference type="WBParaSite" id="ECPE_0000311501-mRNA-1"/>
    </source>
</evidence>
<reference evidence="4" key="1">
    <citation type="submission" date="2016-06" db="UniProtKB">
        <authorList>
            <consortium name="WormBaseParasite"/>
        </authorList>
    </citation>
    <scope>IDENTIFICATION</scope>
</reference>
<name>A0A183A827_9TREM</name>
<feature type="compositionally biased region" description="Polar residues" evidence="1">
    <location>
        <begin position="1"/>
        <end position="15"/>
    </location>
</feature>
<evidence type="ECO:0000256" key="1">
    <source>
        <dbReference type="SAM" id="MobiDB-lite"/>
    </source>
</evidence>